<gene>
    <name evidence="1" type="ORF">EVAR_52156_1</name>
</gene>
<name>A0A4C1YDG2_EUMVA</name>
<accession>A0A4C1YDG2</accession>
<comment type="caution">
    <text evidence="1">The sequence shown here is derived from an EMBL/GenBank/DDBJ whole genome shotgun (WGS) entry which is preliminary data.</text>
</comment>
<evidence type="ECO:0000313" key="2">
    <source>
        <dbReference type="Proteomes" id="UP000299102"/>
    </source>
</evidence>
<proteinExistence type="predicted"/>
<organism evidence="1 2">
    <name type="scientific">Eumeta variegata</name>
    <name type="common">Bagworm moth</name>
    <name type="synonym">Eumeta japonica</name>
    <dbReference type="NCBI Taxonomy" id="151549"/>
    <lineage>
        <taxon>Eukaryota</taxon>
        <taxon>Metazoa</taxon>
        <taxon>Ecdysozoa</taxon>
        <taxon>Arthropoda</taxon>
        <taxon>Hexapoda</taxon>
        <taxon>Insecta</taxon>
        <taxon>Pterygota</taxon>
        <taxon>Neoptera</taxon>
        <taxon>Endopterygota</taxon>
        <taxon>Lepidoptera</taxon>
        <taxon>Glossata</taxon>
        <taxon>Ditrysia</taxon>
        <taxon>Tineoidea</taxon>
        <taxon>Psychidae</taxon>
        <taxon>Oiketicinae</taxon>
        <taxon>Eumeta</taxon>
    </lineage>
</organism>
<keyword evidence="2" id="KW-1185">Reference proteome</keyword>
<evidence type="ECO:0000313" key="1">
    <source>
        <dbReference type="EMBL" id="GBP72679.1"/>
    </source>
</evidence>
<sequence>MRRRNEINAVKRTRSSFVAGRWIARADGKDADDARVADCCVRTRLRIRRGVRACLRVTPKPLQTAVAALDRKRSRFLDSHFPPGGRCTQSRLRPSVHSRLFSICNLLLIVLS</sequence>
<dbReference type="AlphaFoldDB" id="A0A4C1YDG2"/>
<protein>
    <submittedName>
        <fullName evidence="1">Uncharacterized protein</fullName>
    </submittedName>
</protein>
<dbReference type="EMBL" id="BGZK01001153">
    <property type="protein sequence ID" value="GBP72679.1"/>
    <property type="molecule type" value="Genomic_DNA"/>
</dbReference>
<reference evidence="1 2" key="1">
    <citation type="journal article" date="2019" name="Commun. Biol.">
        <title>The bagworm genome reveals a unique fibroin gene that provides high tensile strength.</title>
        <authorList>
            <person name="Kono N."/>
            <person name="Nakamura H."/>
            <person name="Ohtoshi R."/>
            <person name="Tomita M."/>
            <person name="Numata K."/>
            <person name="Arakawa K."/>
        </authorList>
    </citation>
    <scope>NUCLEOTIDE SEQUENCE [LARGE SCALE GENOMIC DNA]</scope>
</reference>
<dbReference type="Proteomes" id="UP000299102">
    <property type="component" value="Unassembled WGS sequence"/>
</dbReference>